<keyword evidence="5 14" id="KW-0227">DNA damage</keyword>
<dbReference type="EMBL" id="CP046996">
    <property type="protein sequence ID" value="QHA00082.1"/>
    <property type="molecule type" value="Genomic_DNA"/>
</dbReference>
<comment type="cofactor">
    <cofactor evidence="14">
        <name>Mg(2+)</name>
        <dbReference type="ChEBI" id="CHEBI:18420"/>
    </cofactor>
</comment>
<dbReference type="PANTHER" id="PTHR30591:SF1">
    <property type="entry name" value="RECBCD ENZYME SUBUNIT RECC"/>
    <property type="match status" value="1"/>
</dbReference>
<dbReference type="InterPro" id="IPR011604">
    <property type="entry name" value="PDDEXK-like_dom_sf"/>
</dbReference>
<dbReference type="EC" id="3.1.-.-" evidence="14"/>
<dbReference type="GO" id="GO:0000724">
    <property type="term" value="P:double-strand break repair via homologous recombination"/>
    <property type="evidence" value="ECO:0007669"/>
    <property type="project" value="UniProtKB-UniRule"/>
</dbReference>
<comment type="cofactor">
    <cofactor evidence="14">
        <name>[4Fe-4S] cluster</name>
        <dbReference type="ChEBI" id="CHEBI:49883"/>
    </cofactor>
    <text evidence="14">Binds 1 [4Fe-4S] cluster.</text>
</comment>
<dbReference type="HAMAP" id="MF_01452">
    <property type="entry name" value="AddB_type1"/>
    <property type="match status" value="1"/>
</dbReference>
<evidence type="ECO:0000313" key="17">
    <source>
        <dbReference type="Proteomes" id="UP000430508"/>
    </source>
</evidence>
<organism evidence="16 17">
    <name type="scientific">Dehalobacter restrictus</name>
    <dbReference type="NCBI Taxonomy" id="55583"/>
    <lineage>
        <taxon>Bacteria</taxon>
        <taxon>Bacillati</taxon>
        <taxon>Bacillota</taxon>
        <taxon>Clostridia</taxon>
        <taxon>Eubacteriales</taxon>
        <taxon>Desulfitobacteriaceae</taxon>
        <taxon>Dehalobacter</taxon>
    </lineage>
</organism>
<comment type="similarity">
    <text evidence="14">Belongs to the helicase family. AddB/RexB type 1 subfamily.</text>
</comment>
<evidence type="ECO:0000256" key="2">
    <source>
        <dbReference type="ARBA" id="ARBA00022722"/>
    </source>
</evidence>
<keyword evidence="7 14" id="KW-0347">Helicase</keyword>
<evidence type="ECO:0000256" key="12">
    <source>
        <dbReference type="ARBA" id="ARBA00023125"/>
    </source>
</evidence>
<dbReference type="InterPro" id="IPR027417">
    <property type="entry name" value="P-loop_NTPase"/>
</dbReference>
<feature type="binding site" evidence="14">
    <location>
        <position position="1153"/>
    </location>
    <ligand>
        <name>[4Fe-4S] cluster</name>
        <dbReference type="ChEBI" id="CHEBI:49883"/>
    </ligand>
</feature>
<name>A0A857DHW0_9FIRM</name>
<keyword evidence="10 14" id="KW-0408">Iron</keyword>
<evidence type="ECO:0000256" key="7">
    <source>
        <dbReference type="ARBA" id="ARBA00022806"/>
    </source>
</evidence>
<dbReference type="Pfam" id="PF12705">
    <property type="entry name" value="PDDEXK_1"/>
    <property type="match status" value="1"/>
</dbReference>
<dbReference type="GO" id="GO:0051539">
    <property type="term" value="F:4 iron, 4 sulfur cluster binding"/>
    <property type="evidence" value="ECO:0007669"/>
    <property type="project" value="UniProtKB-KW"/>
</dbReference>
<evidence type="ECO:0000256" key="10">
    <source>
        <dbReference type="ARBA" id="ARBA00023004"/>
    </source>
</evidence>
<evidence type="ECO:0000256" key="1">
    <source>
        <dbReference type="ARBA" id="ARBA00022485"/>
    </source>
</evidence>
<protein>
    <recommendedName>
        <fullName evidence="14">ATP-dependent helicase/deoxyribonuclease subunit B</fullName>
        <ecNumber evidence="14">3.1.-.-</ecNumber>
    </recommendedName>
    <alternativeName>
        <fullName evidence="14">ATP-dependent helicase/nuclease subunit AddB</fullName>
    </alternativeName>
</protein>
<dbReference type="CDD" id="cd00882">
    <property type="entry name" value="Ras_like_GTPase"/>
    <property type="match status" value="1"/>
</dbReference>
<keyword evidence="6 14" id="KW-0378">Hydrolase</keyword>
<dbReference type="GO" id="GO:0008409">
    <property type="term" value="F:5'-3' exonuclease activity"/>
    <property type="evidence" value="ECO:0007669"/>
    <property type="project" value="UniProtKB-UniRule"/>
</dbReference>
<keyword evidence="3 14" id="KW-0479">Metal-binding</keyword>
<dbReference type="GO" id="GO:0003690">
    <property type="term" value="F:double-stranded DNA binding"/>
    <property type="evidence" value="ECO:0007669"/>
    <property type="project" value="UniProtKB-UniRule"/>
</dbReference>
<evidence type="ECO:0000256" key="11">
    <source>
        <dbReference type="ARBA" id="ARBA00023014"/>
    </source>
</evidence>
<evidence type="ECO:0000256" key="3">
    <source>
        <dbReference type="ARBA" id="ARBA00022723"/>
    </source>
</evidence>
<feature type="binding site" evidence="14">
    <location>
        <position position="826"/>
    </location>
    <ligand>
        <name>[4Fe-4S] cluster</name>
        <dbReference type="ChEBI" id="CHEBI:49883"/>
    </ligand>
</feature>
<evidence type="ECO:0000256" key="5">
    <source>
        <dbReference type="ARBA" id="ARBA00022763"/>
    </source>
</evidence>
<evidence type="ECO:0000256" key="9">
    <source>
        <dbReference type="ARBA" id="ARBA00022840"/>
    </source>
</evidence>
<evidence type="ECO:0000256" key="4">
    <source>
        <dbReference type="ARBA" id="ARBA00022741"/>
    </source>
</evidence>
<gene>
    <name evidence="14" type="primary">addB</name>
    <name evidence="16" type="ORF">GQ588_05190</name>
</gene>
<dbReference type="InterPro" id="IPR014140">
    <property type="entry name" value="DNA_helicase_suAddB"/>
</dbReference>
<keyword evidence="2 14" id="KW-0540">Nuclease</keyword>
<dbReference type="AlphaFoldDB" id="A0A857DHW0"/>
<sequence length="1187" mass="135246">MSLRFIYGRSGSGKSTFCLNEIKECVKNGTDHPLVLLVPEQYTLQAERDLINVLKTGGILKTEVFSFRRLAFRVFNEAGGITYPHIHPAGKSMLIYRILAQIKDELKVYARSANRKGFVSSLSGLITELKRYNVTPEDLQNVITGTADQPLKDKLTELNAVYFAFEELIRQRYRDSDDDLTLAAAKLESTGIFDGAEIWIDGFAGFTPQEYKVITRLLLKVNRVNICLCTDCLDEEGLMETDVFSEVKGVYRKFKKICQEAGLEIEPSVQAAGFPLPRFRCSAELSHLERYYDVYPHRVYPEATRDIFLHASVNIYAEIEAAAADIVRLCRDRGLRYRDIAVVTGNLDGYRNFLETVFAEYEIPYFLDRKTEITDQPLVRMMLAMLDIFSDNWSYETVFAYLKTGLTGLDRERIDRIENYVLACGIRGSRWTKNEDWSMHPGLLPEENQRPQDVEKAEKELKEINQTRREIAAPLLQFRAKTKNRKKASEICEALYDFLGGIGVPARLERIMGEFRRQGMLNLANEYGQVWNILMNVLDQTVETMGEEPLSLESFTDTLKIGFAEYRIGLIPASLDQVLIGSIERFRSHEIKALFILGVNDGVFPSTAQTEGILADADRAALNTVGIELANDTRTQAFQAQYLIYRSLTTASAYLRLSWPIADQEGRSLRPSMVIYRLRKLFPKITEKSTLIPMLSGFAAGKENAETENIGTENTETKNTEVVNAGTENTWLESAELEQLTGKSPSFKQMVAAFRRKAEGLEINGWWQDVYRWYNGLEEWKPRCEALQTAFSARNIAEPVSSEKITALYGASAHASASRLEKYASCQFAFYLQYGLEAKERKIYQFSPPDVGTFMHAVLERFSLEAAQQQISWREMERPWCREKVSEIVDEMLQKMQGSGLTASQRYTSLALRLKRVITRAVWMIAEHLKRSGFEPLGYELGFGEREKFPPIVIELDSGRKVSLSGRIDRVDALEAEEGTYLRIVDYKSGSKDFKLADVYYGLQIQLFTYLDALWQNSGLETEKPVLPGGILYFRIDDPIVRADGRLTEEEIELDIMKQLKMKGLLLADVKLIKEMDRTIDGTSLIIPARINKGDLLGKSSAATLEQFEILRKYVRNLLKDLCEEMMSGSVSITPYKKKRTTSCTYCHYAAVCQFDPARKENSFRLLADRGDEETWNDIMKAEQNHD</sequence>
<comment type="function">
    <text evidence="14">The heterodimer acts as both an ATP-dependent DNA helicase and an ATP-dependent, dual-direction single-stranded exonuclease. Recognizes the chi site generating a DNA molecule suitable for the initiation of homologous recombination. The AddB subunit has 5' -&gt; 3' nuclease activity but not helicase activity.</text>
</comment>
<proteinExistence type="inferred from homology"/>
<dbReference type="PROSITE" id="PS51217">
    <property type="entry name" value="UVRD_HELICASE_CTER"/>
    <property type="match status" value="1"/>
</dbReference>
<dbReference type="SUPFAM" id="SSF52540">
    <property type="entry name" value="P-loop containing nucleoside triphosphate hydrolases"/>
    <property type="match status" value="1"/>
</dbReference>
<comment type="subunit">
    <text evidence="14">Heterodimer of AddA and AddB.</text>
</comment>
<feature type="domain" description="UvrD-like helicase C-terminal" evidence="15">
    <location>
        <begin position="255"/>
        <end position="588"/>
    </location>
</feature>
<reference evidence="16 17" key="1">
    <citation type="submission" date="2019-12" db="EMBL/GenBank/DDBJ databases">
        <title>Sequence classification of anaerobic respiratory reductive dehalogenases: First we see many, then we see few.</title>
        <authorList>
            <person name="Molenda O."/>
            <person name="Puentes Jacome L.A."/>
            <person name="Cao X."/>
            <person name="Nesbo C.L."/>
            <person name="Tang S."/>
            <person name="Morson N."/>
            <person name="Patron J."/>
            <person name="Lomheim L."/>
            <person name="Wishart D.S."/>
            <person name="Edwards E.A."/>
        </authorList>
    </citation>
    <scope>NUCLEOTIDE SEQUENCE [LARGE SCALE GENOMIC DNA]</scope>
    <source>
        <strain evidence="16 17">12DCA</strain>
    </source>
</reference>
<dbReference type="Gene3D" id="3.40.50.300">
    <property type="entry name" value="P-loop containing nucleotide triphosphate hydrolases"/>
    <property type="match status" value="3"/>
</dbReference>
<dbReference type="GO" id="GO:0005524">
    <property type="term" value="F:ATP binding"/>
    <property type="evidence" value="ECO:0007669"/>
    <property type="project" value="UniProtKB-UniRule"/>
</dbReference>
<keyword evidence="4 14" id="KW-0547">Nucleotide-binding</keyword>
<accession>A0A857DHW0</accession>
<keyword evidence="8 14" id="KW-0269">Exonuclease</keyword>
<dbReference type="InterPro" id="IPR049035">
    <property type="entry name" value="ADDB_N"/>
</dbReference>
<dbReference type="GO" id="GO:0046872">
    <property type="term" value="F:metal ion binding"/>
    <property type="evidence" value="ECO:0007669"/>
    <property type="project" value="UniProtKB-KW"/>
</dbReference>
<dbReference type="GO" id="GO:0004386">
    <property type="term" value="F:helicase activity"/>
    <property type="evidence" value="ECO:0007669"/>
    <property type="project" value="UniProtKB-KW"/>
</dbReference>
<dbReference type="Proteomes" id="UP000430508">
    <property type="component" value="Chromosome"/>
</dbReference>
<dbReference type="Pfam" id="PF21445">
    <property type="entry name" value="ADDB_N"/>
    <property type="match status" value="1"/>
</dbReference>
<feature type="binding site" evidence="14">
    <location>
        <position position="1147"/>
    </location>
    <ligand>
        <name>[4Fe-4S] cluster</name>
        <dbReference type="ChEBI" id="CHEBI:49883"/>
    </ligand>
</feature>
<comment type="miscellaneous">
    <text evidence="14">Despite having conserved helicase domains, this subunit does not have helicase activity.</text>
</comment>
<keyword evidence="13 14" id="KW-0234">DNA repair</keyword>
<keyword evidence="9 14" id="KW-0067">ATP-binding</keyword>
<dbReference type="RefSeq" id="WP_158208154.1">
    <property type="nucleotide sequence ID" value="NZ_CP046996.1"/>
</dbReference>
<evidence type="ECO:0000259" key="15">
    <source>
        <dbReference type="PROSITE" id="PS51217"/>
    </source>
</evidence>
<evidence type="ECO:0000256" key="14">
    <source>
        <dbReference type="HAMAP-Rule" id="MF_01452"/>
    </source>
</evidence>
<evidence type="ECO:0000256" key="8">
    <source>
        <dbReference type="ARBA" id="ARBA00022839"/>
    </source>
</evidence>
<dbReference type="InterPro" id="IPR038726">
    <property type="entry name" value="PDDEXK_AddAB-type"/>
</dbReference>
<evidence type="ECO:0000313" key="16">
    <source>
        <dbReference type="EMBL" id="QHA00082.1"/>
    </source>
</evidence>
<feature type="binding site" evidence="14">
    <location>
        <position position="1144"/>
    </location>
    <ligand>
        <name>[4Fe-4S] cluster</name>
        <dbReference type="ChEBI" id="CHEBI:49883"/>
    </ligand>
</feature>
<dbReference type="Gene3D" id="3.90.320.10">
    <property type="match status" value="1"/>
</dbReference>
<dbReference type="InterPro" id="IPR011335">
    <property type="entry name" value="Restrct_endonuc-II-like"/>
</dbReference>
<keyword evidence="11 14" id="KW-0411">Iron-sulfur</keyword>
<evidence type="ECO:0000256" key="13">
    <source>
        <dbReference type="ARBA" id="ARBA00023204"/>
    </source>
</evidence>
<keyword evidence="1 14" id="KW-0004">4Fe-4S</keyword>
<keyword evidence="12 14" id="KW-0238">DNA-binding</keyword>
<dbReference type="SUPFAM" id="SSF52980">
    <property type="entry name" value="Restriction endonuclease-like"/>
    <property type="match status" value="1"/>
</dbReference>
<dbReference type="PANTHER" id="PTHR30591">
    <property type="entry name" value="RECBCD ENZYME SUBUNIT RECC"/>
    <property type="match status" value="1"/>
</dbReference>
<dbReference type="InterPro" id="IPR014017">
    <property type="entry name" value="DNA_helicase_UvrD-like_C"/>
</dbReference>
<evidence type="ECO:0000256" key="6">
    <source>
        <dbReference type="ARBA" id="ARBA00022801"/>
    </source>
</evidence>